<proteinExistence type="evidence at transcript level"/>
<evidence type="ECO:0000313" key="1">
    <source>
        <dbReference type="EMBL" id="AFK36360.1"/>
    </source>
</evidence>
<name>I3S7W8_LOTJA</name>
<sequence>MQPQMSILDRQCPNSSLNTWFTQLKSILFLCSPRQRKPEEEAKSQCHHMAARKINSQALCNISHAYMNFECSI</sequence>
<dbReference type="AlphaFoldDB" id="I3S7W8"/>
<protein>
    <submittedName>
        <fullName evidence="1">Uncharacterized protein</fullName>
    </submittedName>
</protein>
<accession>I3S7W8</accession>
<organism evidence="1">
    <name type="scientific">Lotus japonicus</name>
    <name type="common">Lotus corniculatus var. japonicus</name>
    <dbReference type="NCBI Taxonomy" id="34305"/>
    <lineage>
        <taxon>Eukaryota</taxon>
        <taxon>Viridiplantae</taxon>
        <taxon>Streptophyta</taxon>
        <taxon>Embryophyta</taxon>
        <taxon>Tracheophyta</taxon>
        <taxon>Spermatophyta</taxon>
        <taxon>Magnoliopsida</taxon>
        <taxon>eudicotyledons</taxon>
        <taxon>Gunneridae</taxon>
        <taxon>Pentapetalae</taxon>
        <taxon>rosids</taxon>
        <taxon>fabids</taxon>
        <taxon>Fabales</taxon>
        <taxon>Fabaceae</taxon>
        <taxon>Papilionoideae</taxon>
        <taxon>50 kb inversion clade</taxon>
        <taxon>NPAAA clade</taxon>
        <taxon>Hologalegina</taxon>
        <taxon>robinioid clade</taxon>
        <taxon>Loteae</taxon>
        <taxon>Lotus</taxon>
    </lineage>
</organism>
<reference evidence="1" key="1">
    <citation type="submission" date="2012-05" db="EMBL/GenBank/DDBJ databases">
        <authorList>
            <person name="Krishnakumar V."/>
            <person name="Cheung F."/>
            <person name="Xiao Y."/>
            <person name="Chan A."/>
            <person name="Moskal W.A."/>
            <person name="Town C.D."/>
        </authorList>
    </citation>
    <scope>NUCLEOTIDE SEQUENCE</scope>
</reference>
<dbReference type="EMBL" id="BT136565">
    <property type="protein sequence ID" value="AFK36360.1"/>
    <property type="molecule type" value="mRNA"/>
</dbReference>